<dbReference type="Pfam" id="PF07366">
    <property type="entry name" value="SnoaL"/>
    <property type="match status" value="2"/>
</dbReference>
<name>A0A382C4H2_9ZZZZ</name>
<evidence type="ECO:0000313" key="1">
    <source>
        <dbReference type="EMBL" id="SVB20950.1"/>
    </source>
</evidence>
<proteinExistence type="predicted"/>
<dbReference type="PANTHER" id="PTHR38436">
    <property type="entry name" value="POLYKETIDE CYCLASE SNOAL-LIKE DOMAIN"/>
    <property type="match status" value="1"/>
</dbReference>
<dbReference type="InterPro" id="IPR032710">
    <property type="entry name" value="NTF2-like_dom_sf"/>
</dbReference>
<dbReference type="PANTHER" id="PTHR38436:SF1">
    <property type="entry name" value="ESTER CYCLASE"/>
    <property type="match status" value="1"/>
</dbReference>
<protein>
    <recommendedName>
        <fullName evidence="2">SnoaL-like domain-containing protein</fullName>
    </recommendedName>
</protein>
<evidence type="ECO:0008006" key="2">
    <source>
        <dbReference type="Google" id="ProtNLM"/>
    </source>
</evidence>
<gene>
    <name evidence="1" type="ORF">METZ01_LOCUS173804</name>
</gene>
<accession>A0A382C4H2</accession>
<dbReference type="SUPFAM" id="SSF54427">
    <property type="entry name" value="NTF2-like"/>
    <property type="match status" value="2"/>
</dbReference>
<dbReference type="AlphaFoldDB" id="A0A382C4H2"/>
<reference evidence="1" key="1">
    <citation type="submission" date="2018-05" db="EMBL/GenBank/DDBJ databases">
        <authorList>
            <person name="Lanie J.A."/>
            <person name="Ng W.-L."/>
            <person name="Kazmierczak K.M."/>
            <person name="Andrzejewski T.M."/>
            <person name="Davidsen T.M."/>
            <person name="Wayne K.J."/>
            <person name="Tettelin H."/>
            <person name="Glass J.I."/>
            <person name="Rusch D."/>
            <person name="Podicherti R."/>
            <person name="Tsui H.-C.T."/>
            <person name="Winkler M.E."/>
        </authorList>
    </citation>
    <scope>NUCLEOTIDE SEQUENCE</scope>
</reference>
<dbReference type="InterPro" id="IPR009959">
    <property type="entry name" value="Cyclase_SnoaL-like"/>
</dbReference>
<dbReference type="GO" id="GO:0030638">
    <property type="term" value="P:polyketide metabolic process"/>
    <property type="evidence" value="ECO:0007669"/>
    <property type="project" value="InterPro"/>
</dbReference>
<sequence length="263" mass="29881">MFCGGKSNGRADGDISKDGRLWVSGTGFFSATFEEDYLGIPASGKKVDIRWGEFYRLEDGKVVDFYFLLDLVDLMRQAGFDVLPPILASDQRFPLPLANDGILLEAQDEEETERQLHQIHRFVYDSLNSYDQDDVSSMGVADFFHPDVHWYGPGGIGSCYGLKEFEDFHQKPWLAAFPNRQNQDLDSLYAEGRYTAGSGWTGTKAIHSGEYKNVGGTGNPVKFNGMDWWKSDGEKYIENWVFVDMVYLFRQLGVDLFDRLANR</sequence>
<organism evidence="1">
    <name type="scientific">marine metagenome</name>
    <dbReference type="NCBI Taxonomy" id="408172"/>
    <lineage>
        <taxon>unclassified sequences</taxon>
        <taxon>metagenomes</taxon>
        <taxon>ecological metagenomes</taxon>
    </lineage>
</organism>
<dbReference type="EMBL" id="UINC01032763">
    <property type="protein sequence ID" value="SVB20950.1"/>
    <property type="molecule type" value="Genomic_DNA"/>
</dbReference>
<dbReference type="Gene3D" id="3.10.450.50">
    <property type="match status" value="2"/>
</dbReference>